<protein>
    <submittedName>
        <fullName evidence="3">Uncharacterized protein</fullName>
    </submittedName>
</protein>
<reference evidence="3 4" key="1">
    <citation type="submission" date="2017-07" db="EMBL/GenBank/DDBJ databases">
        <title>Recovery of genomes from metagenomes via a dereplication, aggregation, and scoring strategy.</title>
        <authorList>
            <person name="Sieber C.M."/>
            <person name="Probst A.J."/>
            <person name="Sharrar A."/>
            <person name="Thomas B.C."/>
            <person name="Hess M."/>
            <person name="Tringe S.G."/>
            <person name="Banfield J.F."/>
        </authorList>
    </citation>
    <scope>NUCLEOTIDE SEQUENCE [LARGE SCALE GENOMIC DNA]</scope>
    <source>
        <strain evidence="3">JGI_Cruoil_03_51_56</strain>
    </source>
</reference>
<evidence type="ECO:0000256" key="1">
    <source>
        <dbReference type="SAM" id="Phobius"/>
    </source>
</evidence>
<feature type="chain" id="PRO_5012895667" evidence="2">
    <location>
        <begin position="30"/>
        <end position="416"/>
    </location>
</feature>
<evidence type="ECO:0000256" key="2">
    <source>
        <dbReference type="SAM" id="SignalP"/>
    </source>
</evidence>
<keyword evidence="1" id="KW-0472">Membrane</keyword>
<dbReference type="Proteomes" id="UP000215559">
    <property type="component" value="Unassembled WGS sequence"/>
</dbReference>
<feature type="transmembrane region" description="Helical" evidence="1">
    <location>
        <begin position="249"/>
        <end position="269"/>
    </location>
</feature>
<keyword evidence="1" id="KW-1133">Transmembrane helix</keyword>
<feature type="transmembrane region" description="Helical" evidence="1">
    <location>
        <begin position="281"/>
        <end position="302"/>
    </location>
</feature>
<organism evidence="3 4">
    <name type="scientific">candidate division WOR-3 bacterium JGI_Cruoil_03_51_56</name>
    <dbReference type="NCBI Taxonomy" id="1973747"/>
    <lineage>
        <taxon>Bacteria</taxon>
        <taxon>Bacteria division WOR-3</taxon>
    </lineage>
</organism>
<feature type="signal peptide" evidence="2">
    <location>
        <begin position="1"/>
        <end position="29"/>
    </location>
</feature>
<keyword evidence="2" id="KW-0732">Signal</keyword>
<evidence type="ECO:0000313" key="4">
    <source>
        <dbReference type="Proteomes" id="UP000215559"/>
    </source>
</evidence>
<dbReference type="EMBL" id="NOZP01000042">
    <property type="protein sequence ID" value="OYD16631.1"/>
    <property type="molecule type" value="Genomic_DNA"/>
</dbReference>
<keyword evidence="1" id="KW-0812">Transmembrane</keyword>
<accession>A0A235BWK9</accession>
<comment type="caution">
    <text evidence="3">The sequence shown here is derived from an EMBL/GenBank/DDBJ whole genome shotgun (WGS) entry which is preliminary data.</text>
</comment>
<feature type="transmembrane region" description="Helical" evidence="1">
    <location>
        <begin position="84"/>
        <end position="102"/>
    </location>
</feature>
<proteinExistence type="predicted"/>
<name>A0A235BWK9_UNCW3</name>
<evidence type="ECO:0000313" key="3">
    <source>
        <dbReference type="EMBL" id="OYD16631.1"/>
    </source>
</evidence>
<feature type="transmembrane region" description="Helical" evidence="1">
    <location>
        <begin position="220"/>
        <end position="237"/>
    </location>
</feature>
<dbReference type="AlphaFoldDB" id="A0A235BWK9"/>
<feature type="transmembrane region" description="Helical" evidence="1">
    <location>
        <begin position="183"/>
        <end position="204"/>
    </location>
</feature>
<sequence length="416" mass="45277">MTQTRTVRWLMLTLAILVAVPQLTSTTYAEPLDTIPELYDPEKDIISSGVTRWLYLGSLLYQAPLWSQGLVVGFGLDPWSNKAAATQLLVTPTTFFGFLWMTRHRKTTLGMLSLSYQGASQGMGIGWMVGDLLFEWGRVDDPWVENTIQPTVLTAVAGSVTGHILGFQHADAERLNWGNAEMLGHAGLWGAAYSGFIASLIMPWEDTYSSESGVPLRRKAVELATLAGWGSGLYLWHNKAPRDFTTGDAISTYNATGLSIWTAVAAYSLLPDEWSDNSNEWVFKSSLLVPALVNAGGLYYGYRFHRNRDVGFGQSLLVSLGSILGATGVGGATALFFTPEGQDPDFRLASTTAAAGGWLGFHLTHMLLDTDSRDKEHSDAGAANWRVHLMPANAAGLFLAARTEGSYRAPLVVVEF</sequence>
<gene>
    <name evidence="3" type="ORF">CH330_02170</name>
</gene>
<feature type="transmembrane region" description="Helical" evidence="1">
    <location>
        <begin position="314"/>
        <end position="336"/>
    </location>
</feature>